<organism evidence="1">
    <name type="scientific">bioreactor metagenome</name>
    <dbReference type="NCBI Taxonomy" id="1076179"/>
    <lineage>
        <taxon>unclassified sequences</taxon>
        <taxon>metagenomes</taxon>
        <taxon>ecological metagenomes</taxon>
    </lineage>
</organism>
<comment type="caution">
    <text evidence="1">The sequence shown here is derived from an EMBL/GenBank/DDBJ whole genome shotgun (WGS) entry which is preliminary data.</text>
</comment>
<dbReference type="EMBL" id="VSSQ01071083">
    <property type="protein sequence ID" value="MPN22770.1"/>
    <property type="molecule type" value="Genomic_DNA"/>
</dbReference>
<name>A0A645G9S5_9ZZZZ</name>
<dbReference type="AlphaFoldDB" id="A0A645G9S5"/>
<protein>
    <submittedName>
        <fullName evidence="1">Uncharacterized protein</fullName>
    </submittedName>
</protein>
<gene>
    <name evidence="1" type="ORF">SDC9_170154</name>
</gene>
<reference evidence="1" key="1">
    <citation type="submission" date="2019-08" db="EMBL/GenBank/DDBJ databases">
        <authorList>
            <person name="Kucharzyk K."/>
            <person name="Murdoch R.W."/>
            <person name="Higgins S."/>
            <person name="Loffler F."/>
        </authorList>
    </citation>
    <scope>NUCLEOTIDE SEQUENCE</scope>
</reference>
<evidence type="ECO:0000313" key="1">
    <source>
        <dbReference type="EMBL" id="MPN22770.1"/>
    </source>
</evidence>
<sequence length="115" mass="13042">MREAADVQCANQCGASKGYGCFEETAAVQGRIDRISIILHSAKLFWNSGRSWVKPDRTTKLSGTVRGKYDFVCFDRIGEACEGHFLVLLQGVEESLKLRFIRMIRDITRIEQFHG</sequence>
<accession>A0A645G9S5</accession>
<proteinExistence type="predicted"/>